<evidence type="ECO:0000313" key="1">
    <source>
        <dbReference type="EMBL" id="MBK4739216.1"/>
    </source>
</evidence>
<dbReference type="AlphaFoldDB" id="A0A934SYJ2"/>
<dbReference type="RefSeq" id="WP_200598586.1">
    <property type="nucleotide sequence ID" value="NZ_JAEPBG010000043.1"/>
</dbReference>
<sequence>MTNEKNKARGRAGFDVAAGGQAKATKKKKLRYSGANVIKKVLREIDQKGLRLRSTASDTQLETLPKVLQHFGARGLSTYEGQAAGYLRIATRVKELKATWDIVTLREDVIGPDGLFHKNVGRYVLLGKRKDLPPAQEQQPLDLGGA</sequence>
<name>A0A934SYJ2_9BURK</name>
<gene>
    <name evidence="1" type="ORF">JJB74_31880</name>
</gene>
<dbReference type="Proteomes" id="UP000622890">
    <property type="component" value="Unassembled WGS sequence"/>
</dbReference>
<reference evidence="1" key="1">
    <citation type="submission" date="2021-01" db="EMBL/GenBank/DDBJ databases">
        <title>Genome sequence of strain Noviherbaspirillum sp. DKR-6.</title>
        <authorList>
            <person name="Chaudhary D.K."/>
        </authorList>
    </citation>
    <scope>NUCLEOTIDE SEQUENCE</scope>
    <source>
        <strain evidence="1">DKR-6</strain>
    </source>
</reference>
<evidence type="ECO:0000313" key="2">
    <source>
        <dbReference type="Proteomes" id="UP000622890"/>
    </source>
</evidence>
<comment type="caution">
    <text evidence="1">The sequence shown here is derived from an EMBL/GenBank/DDBJ whole genome shotgun (WGS) entry which is preliminary data.</text>
</comment>
<proteinExistence type="predicted"/>
<keyword evidence="2" id="KW-1185">Reference proteome</keyword>
<organism evidence="1 2">
    <name type="scientific">Noviherbaspirillum pedocola</name>
    <dbReference type="NCBI Taxonomy" id="2801341"/>
    <lineage>
        <taxon>Bacteria</taxon>
        <taxon>Pseudomonadati</taxon>
        <taxon>Pseudomonadota</taxon>
        <taxon>Betaproteobacteria</taxon>
        <taxon>Burkholderiales</taxon>
        <taxon>Oxalobacteraceae</taxon>
        <taxon>Noviherbaspirillum</taxon>
    </lineage>
</organism>
<dbReference type="EMBL" id="JAEPBG010000043">
    <property type="protein sequence ID" value="MBK4739216.1"/>
    <property type="molecule type" value="Genomic_DNA"/>
</dbReference>
<accession>A0A934SYJ2</accession>
<protein>
    <submittedName>
        <fullName evidence="1">Uncharacterized protein</fullName>
    </submittedName>
</protein>